<dbReference type="Proteomes" id="UP000708208">
    <property type="component" value="Unassembled WGS sequence"/>
</dbReference>
<dbReference type="AlphaFoldDB" id="A0A8J2KVM2"/>
<reference evidence="3" key="1">
    <citation type="submission" date="2021-06" db="EMBL/GenBank/DDBJ databases">
        <authorList>
            <person name="Hodson N. C."/>
            <person name="Mongue J. A."/>
            <person name="Jaron S. K."/>
        </authorList>
    </citation>
    <scope>NUCLEOTIDE SEQUENCE</scope>
</reference>
<keyword evidence="4" id="KW-1185">Reference proteome</keyword>
<organism evidence="3 4">
    <name type="scientific">Allacma fusca</name>
    <dbReference type="NCBI Taxonomy" id="39272"/>
    <lineage>
        <taxon>Eukaryota</taxon>
        <taxon>Metazoa</taxon>
        <taxon>Ecdysozoa</taxon>
        <taxon>Arthropoda</taxon>
        <taxon>Hexapoda</taxon>
        <taxon>Collembola</taxon>
        <taxon>Symphypleona</taxon>
        <taxon>Sminthuridae</taxon>
        <taxon>Allacma</taxon>
    </lineage>
</organism>
<gene>
    <name evidence="3" type="ORF">AFUS01_LOCUS31916</name>
</gene>
<dbReference type="EMBL" id="CAJVCH010516040">
    <property type="protein sequence ID" value="CAG7821585.1"/>
    <property type="molecule type" value="Genomic_DNA"/>
</dbReference>
<feature type="chain" id="PRO_5035176603" evidence="2">
    <location>
        <begin position="17"/>
        <end position="277"/>
    </location>
</feature>
<dbReference type="PROSITE" id="PS51155">
    <property type="entry name" value="CHIT_BIND_RR_2"/>
    <property type="match status" value="1"/>
</dbReference>
<evidence type="ECO:0000256" key="2">
    <source>
        <dbReference type="SAM" id="SignalP"/>
    </source>
</evidence>
<feature type="signal peptide" evidence="2">
    <location>
        <begin position="1"/>
        <end position="16"/>
    </location>
</feature>
<evidence type="ECO:0000313" key="4">
    <source>
        <dbReference type="Proteomes" id="UP000708208"/>
    </source>
</evidence>
<dbReference type="GO" id="GO:0042302">
    <property type="term" value="F:structural constituent of cuticle"/>
    <property type="evidence" value="ECO:0007669"/>
    <property type="project" value="UniProtKB-UniRule"/>
</dbReference>
<evidence type="ECO:0000256" key="1">
    <source>
        <dbReference type="PROSITE-ProRule" id="PRU00497"/>
    </source>
</evidence>
<evidence type="ECO:0000313" key="3">
    <source>
        <dbReference type="EMBL" id="CAG7821585.1"/>
    </source>
</evidence>
<dbReference type="OrthoDB" id="6515429at2759"/>
<name>A0A8J2KVM2_9HEXA</name>
<keyword evidence="1" id="KW-0193">Cuticle</keyword>
<comment type="caution">
    <text evidence="3">The sequence shown here is derived from an EMBL/GenBank/DDBJ whole genome shotgun (WGS) entry which is preliminary data.</text>
</comment>
<keyword evidence="2" id="KW-0732">Signal</keyword>
<protein>
    <submittedName>
        <fullName evidence="3">Uncharacterized protein</fullName>
    </submittedName>
</protein>
<dbReference type="InterPro" id="IPR000618">
    <property type="entry name" value="Insect_cuticle"/>
</dbReference>
<sequence length="277" mass="28692">MKSIILLCLFVAGSMANGYSSVSTPPVVSYGPAPATPARSVYTAPATPVLSYSAPAPAAPVRSSYSAPATPVLSYSAPAAPVRSTYSAPVRSSYSAPAPAAPVLSYSAPAPASPPAYGSSYGASNAAPIAITSFTQDMQEGSHHHTSYETAHGIRHEERTSLRMNPNAIGTPEDALAGRAIVTKTGSFSYMSPEGQPISTGFNANENGADFTGQHLPVSVTETPEVAQARREHLAAVEEAFRLAAQNPEVPQSYGGYAAPALPLRVPSAPLQFRSPY</sequence>
<accession>A0A8J2KVM2</accession>
<dbReference type="Pfam" id="PF00379">
    <property type="entry name" value="Chitin_bind_4"/>
    <property type="match status" value="1"/>
</dbReference>
<proteinExistence type="predicted"/>